<accession>A0A5J6MMD8</accession>
<sequence length="189" mass="19802">MRIDHSLRPDPAPLSVAGVAPAASCCDDHAAPAPDELARSLDDATVAYVLATRQAFDGLRRAASQLAGLLALAASGAKSITQEHAMLEAARQARAEAIDAIASATVPARARHHHRHLSEAAQVIGIALQQAGASMHHYAAGRRDVDAALAPLRAGYRHLQWAAAALPGFELIDFQNACCAVPGQEPARY</sequence>
<organism evidence="1 2">
    <name type="scientific">Hypericibacter terrae</name>
    <dbReference type="NCBI Taxonomy" id="2602015"/>
    <lineage>
        <taxon>Bacteria</taxon>
        <taxon>Pseudomonadati</taxon>
        <taxon>Pseudomonadota</taxon>
        <taxon>Alphaproteobacteria</taxon>
        <taxon>Rhodospirillales</taxon>
        <taxon>Dongiaceae</taxon>
        <taxon>Hypericibacter</taxon>
    </lineage>
</organism>
<evidence type="ECO:0000313" key="2">
    <source>
        <dbReference type="Proteomes" id="UP000326202"/>
    </source>
</evidence>
<gene>
    <name evidence="1" type="ORF">FRZ44_36760</name>
</gene>
<evidence type="ECO:0000313" key="1">
    <source>
        <dbReference type="EMBL" id="QEX18371.1"/>
    </source>
</evidence>
<dbReference type="EMBL" id="CP042906">
    <property type="protein sequence ID" value="QEX18371.1"/>
    <property type="molecule type" value="Genomic_DNA"/>
</dbReference>
<name>A0A5J6MMD8_9PROT</name>
<dbReference type="AlphaFoldDB" id="A0A5J6MMD8"/>
<protein>
    <submittedName>
        <fullName evidence="1">Uncharacterized protein</fullName>
    </submittedName>
</protein>
<dbReference type="RefSeq" id="WP_191908173.1">
    <property type="nucleotide sequence ID" value="NZ_CP042906.1"/>
</dbReference>
<proteinExistence type="predicted"/>
<dbReference type="KEGG" id="htq:FRZ44_36760"/>
<reference evidence="1 2" key="1">
    <citation type="submission" date="2019-08" db="EMBL/GenBank/DDBJ databases">
        <title>Hyperibacter terrae gen. nov., sp. nov. and Hyperibacter viscosus sp. nov., two new members in the family Rhodospirillaceae isolated from the rhizosphere of Hypericum perforatum.</title>
        <authorList>
            <person name="Noviana Z."/>
        </authorList>
    </citation>
    <scope>NUCLEOTIDE SEQUENCE [LARGE SCALE GENOMIC DNA]</scope>
    <source>
        <strain evidence="1 2">R5913</strain>
    </source>
</reference>
<keyword evidence="2" id="KW-1185">Reference proteome</keyword>
<dbReference type="Proteomes" id="UP000326202">
    <property type="component" value="Chromosome"/>
</dbReference>